<keyword evidence="2" id="KW-0812">Transmembrane</keyword>
<feature type="non-terminal residue" evidence="3">
    <location>
        <position position="1"/>
    </location>
</feature>
<proteinExistence type="predicted"/>
<feature type="region of interest" description="Disordered" evidence="1">
    <location>
        <begin position="1"/>
        <end position="22"/>
    </location>
</feature>
<evidence type="ECO:0000313" key="3">
    <source>
        <dbReference type="EMBL" id="RRT81076.1"/>
    </source>
</evidence>
<dbReference type="AlphaFoldDB" id="A0A427AY96"/>
<name>A0A427AY96_ENSVE</name>
<protein>
    <submittedName>
        <fullName evidence="3">Uncharacterized protein</fullName>
    </submittedName>
</protein>
<accession>A0A427AY96</accession>
<keyword evidence="2" id="KW-1133">Transmembrane helix</keyword>
<reference evidence="3 4" key="1">
    <citation type="journal article" date="2014" name="Agronomy (Basel)">
        <title>A Draft Genome Sequence for Ensete ventricosum, the Drought-Tolerant Tree Against Hunger.</title>
        <authorList>
            <person name="Harrison J."/>
            <person name="Moore K.A."/>
            <person name="Paszkiewicz K."/>
            <person name="Jones T."/>
            <person name="Grant M."/>
            <person name="Ambacheew D."/>
            <person name="Muzemil S."/>
            <person name="Studholme D.J."/>
        </authorList>
    </citation>
    <scope>NUCLEOTIDE SEQUENCE [LARGE SCALE GENOMIC DNA]</scope>
</reference>
<evidence type="ECO:0000256" key="2">
    <source>
        <dbReference type="SAM" id="Phobius"/>
    </source>
</evidence>
<feature type="transmembrane region" description="Helical" evidence="2">
    <location>
        <begin position="32"/>
        <end position="56"/>
    </location>
</feature>
<gene>
    <name evidence="3" type="ORF">B296_00013849</name>
</gene>
<keyword evidence="2" id="KW-0472">Membrane</keyword>
<dbReference type="Proteomes" id="UP000287651">
    <property type="component" value="Unassembled WGS sequence"/>
</dbReference>
<dbReference type="EMBL" id="AMZH03000996">
    <property type="protein sequence ID" value="RRT81076.1"/>
    <property type="molecule type" value="Genomic_DNA"/>
</dbReference>
<sequence>ESREDGGGAPCRSGDLSGSGSSQQREARSLRIFFFFFFSFFVIVLVCHPPLVAAAWPLVRKALYFAGRLCAFPELSLFFPSVLISEEWLVGMKISS</sequence>
<evidence type="ECO:0000256" key="1">
    <source>
        <dbReference type="SAM" id="MobiDB-lite"/>
    </source>
</evidence>
<comment type="caution">
    <text evidence="3">The sequence shown here is derived from an EMBL/GenBank/DDBJ whole genome shotgun (WGS) entry which is preliminary data.</text>
</comment>
<feature type="compositionally biased region" description="Low complexity" evidence="1">
    <location>
        <begin position="13"/>
        <end position="22"/>
    </location>
</feature>
<evidence type="ECO:0000313" key="4">
    <source>
        <dbReference type="Proteomes" id="UP000287651"/>
    </source>
</evidence>
<organism evidence="3 4">
    <name type="scientific">Ensete ventricosum</name>
    <name type="common">Abyssinian banana</name>
    <name type="synonym">Musa ensete</name>
    <dbReference type="NCBI Taxonomy" id="4639"/>
    <lineage>
        <taxon>Eukaryota</taxon>
        <taxon>Viridiplantae</taxon>
        <taxon>Streptophyta</taxon>
        <taxon>Embryophyta</taxon>
        <taxon>Tracheophyta</taxon>
        <taxon>Spermatophyta</taxon>
        <taxon>Magnoliopsida</taxon>
        <taxon>Liliopsida</taxon>
        <taxon>Zingiberales</taxon>
        <taxon>Musaceae</taxon>
        <taxon>Ensete</taxon>
    </lineage>
</organism>